<evidence type="ECO:0000313" key="2">
    <source>
        <dbReference type="EMBL" id="KAJ8893153.1"/>
    </source>
</evidence>
<reference evidence="2 3" key="1">
    <citation type="submission" date="2023-02" db="EMBL/GenBank/DDBJ databases">
        <title>LHISI_Scaffold_Assembly.</title>
        <authorList>
            <person name="Stuart O.P."/>
            <person name="Cleave R."/>
            <person name="Magrath M.J.L."/>
            <person name="Mikheyev A.S."/>
        </authorList>
    </citation>
    <scope>NUCLEOTIDE SEQUENCE [LARGE SCALE GENOMIC DNA]</scope>
    <source>
        <strain evidence="2">Daus_M_001</strain>
        <tissue evidence="2">Leg muscle</tissue>
    </source>
</reference>
<name>A0ABQ9IB65_9NEOP</name>
<sequence>MHLQPRRDTNQIYKCSISHTPSCSRITTSKKAVCGTSYLFLCEKRQEEEQRRCSRKNGNLFSRKQDTMLSSTAAGSTIVQGDIFTWTNSPRTSVVSNTNCLLQLQLKMGLQAQPMSVIEMNLEQHRNEGAGEIGDTREIPPTSGIVRHDSYMRKSGSIPAGDGTQFADQANGSVNSAPHYLDNRSSRKGSLLTTSRFPLPPRRILEVVEERESDSYSNAVLLPLIDSVEPFAVLCQAQAEILCVLCIPWSVFRRGFLLLSRLERVVAPAGRTCARATQIETSPNTQHLPPRPSSRRGGRCKCRVTPLDGGREVMARRGEETPAGHLPASFSAHKSPRTTCGRWRSDDWENSLRAANELLHIATVHSKCEEVSGSSRENCSTGNQEQITLGETNLDYVKDEQAKERNASRKQECSVETHCVIGDVSNCWCGVNVTEYQACLGDAFATGKNNLQLQRGRIVGLQEAGGRSAELLTTWTVNNRTVQ</sequence>
<accession>A0ABQ9IB65</accession>
<proteinExistence type="predicted"/>
<organism evidence="2 3">
    <name type="scientific">Dryococelus australis</name>
    <dbReference type="NCBI Taxonomy" id="614101"/>
    <lineage>
        <taxon>Eukaryota</taxon>
        <taxon>Metazoa</taxon>
        <taxon>Ecdysozoa</taxon>
        <taxon>Arthropoda</taxon>
        <taxon>Hexapoda</taxon>
        <taxon>Insecta</taxon>
        <taxon>Pterygota</taxon>
        <taxon>Neoptera</taxon>
        <taxon>Polyneoptera</taxon>
        <taxon>Phasmatodea</taxon>
        <taxon>Verophasmatodea</taxon>
        <taxon>Anareolatae</taxon>
        <taxon>Phasmatidae</taxon>
        <taxon>Eurycanthinae</taxon>
        <taxon>Dryococelus</taxon>
    </lineage>
</organism>
<dbReference type="Proteomes" id="UP001159363">
    <property type="component" value="Chromosome 2"/>
</dbReference>
<dbReference type="EMBL" id="JARBHB010000002">
    <property type="protein sequence ID" value="KAJ8893153.1"/>
    <property type="molecule type" value="Genomic_DNA"/>
</dbReference>
<evidence type="ECO:0000313" key="3">
    <source>
        <dbReference type="Proteomes" id="UP001159363"/>
    </source>
</evidence>
<protein>
    <submittedName>
        <fullName evidence="2">Uncharacterized protein</fullName>
    </submittedName>
</protein>
<keyword evidence="3" id="KW-1185">Reference proteome</keyword>
<feature type="region of interest" description="Disordered" evidence="1">
    <location>
        <begin position="279"/>
        <end position="299"/>
    </location>
</feature>
<comment type="caution">
    <text evidence="2">The sequence shown here is derived from an EMBL/GenBank/DDBJ whole genome shotgun (WGS) entry which is preliminary data.</text>
</comment>
<gene>
    <name evidence="2" type="ORF">PR048_005736</name>
</gene>
<evidence type="ECO:0000256" key="1">
    <source>
        <dbReference type="SAM" id="MobiDB-lite"/>
    </source>
</evidence>